<evidence type="ECO:0000259" key="1">
    <source>
        <dbReference type="Pfam" id="PF03372"/>
    </source>
</evidence>
<dbReference type="GO" id="GO:0004519">
    <property type="term" value="F:endonuclease activity"/>
    <property type="evidence" value="ECO:0007669"/>
    <property type="project" value="UniProtKB-KW"/>
</dbReference>
<protein>
    <submittedName>
        <fullName evidence="2">Endonuclease/exonuclease/phosphatase family protein</fullName>
    </submittedName>
</protein>
<dbReference type="InterPro" id="IPR005135">
    <property type="entry name" value="Endo/exonuclease/phosphatase"/>
</dbReference>
<organism evidence="2 3">
    <name type="scientific">Pedobacter metabolipauper</name>
    <dbReference type="NCBI Taxonomy" id="425513"/>
    <lineage>
        <taxon>Bacteria</taxon>
        <taxon>Pseudomonadati</taxon>
        <taxon>Bacteroidota</taxon>
        <taxon>Sphingobacteriia</taxon>
        <taxon>Sphingobacteriales</taxon>
        <taxon>Sphingobacteriaceae</taxon>
        <taxon>Pedobacter</taxon>
    </lineage>
</organism>
<name>A0A4R6SZN6_9SPHI</name>
<dbReference type="GO" id="GO:0004767">
    <property type="term" value="F:sphingomyelin phosphodiesterase activity"/>
    <property type="evidence" value="ECO:0007669"/>
    <property type="project" value="InterPro"/>
</dbReference>
<keyword evidence="2" id="KW-0378">Hydrolase</keyword>
<dbReference type="InterPro" id="IPR036691">
    <property type="entry name" value="Endo/exonu/phosph_ase_sf"/>
</dbReference>
<accession>A0A4R6SZN6</accession>
<sequence>MIAVFKRTSKKKWYLLITLSLLTCFVSLSFGVVNFHRHQVVFYPSFTSKTAGSTPVYEGEFSAISYNVAGLPELISSAETPRSESIAAIGRKLNAYAVAHVQEDFNYNDELYNSGNNHPYRTSAKGMIPYSDGLNTLSRFPITEFRRIPWTDCTDADCFTLKGFSYSRIEITAGTSIDFYNIHANAANHPEAAAARRKNMLQFSDYVKTHSAGRAVIIMGDLNAHYSYTYDNVDHLLKDNGLLDAWILLYRNGKFPKPEIRLPNDAILKLTDTCESIDKVLFRSSSEIELLPKDFKIEKSLFTDVHGKPLSDHCPVSLSFAWRIQPNYIAKKN</sequence>
<evidence type="ECO:0000313" key="3">
    <source>
        <dbReference type="Proteomes" id="UP000295620"/>
    </source>
</evidence>
<dbReference type="Pfam" id="PF03372">
    <property type="entry name" value="Exo_endo_phos"/>
    <property type="match status" value="1"/>
</dbReference>
<evidence type="ECO:0000313" key="2">
    <source>
        <dbReference type="EMBL" id="TDQ10015.1"/>
    </source>
</evidence>
<dbReference type="PANTHER" id="PTHR16320:SF1">
    <property type="entry name" value="SPHINGOMYELINASE DDB_G0288017"/>
    <property type="match status" value="1"/>
</dbReference>
<keyword evidence="3" id="KW-1185">Reference proteome</keyword>
<dbReference type="InterPro" id="IPR038772">
    <property type="entry name" value="Sph/SMPD2-like"/>
</dbReference>
<dbReference type="Proteomes" id="UP000295620">
    <property type="component" value="Unassembled WGS sequence"/>
</dbReference>
<dbReference type="AlphaFoldDB" id="A0A4R6SZN6"/>
<dbReference type="GO" id="GO:0004527">
    <property type="term" value="F:exonuclease activity"/>
    <property type="evidence" value="ECO:0007669"/>
    <property type="project" value="UniProtKB-KW"/>
</dbReference>
<proteinExistence type="predicted"/>
<dbReference type="PANTHER" id="PTHR16320">
    <property type="entry name" value="SPHINGOMYELINASE FAMILY MEMBER"/>
    <property type="match status" value="1"/>
</dbReference>
<dbReference type="OrthoDB" id="7316663at2"/>
<dbReference type="SUPFAM" id="SSF56219">
    <property type="entry name" value="DNase I-like"/>
    <property type="match status" value="1"/>
</dbReference>
<keyword evidence="2" id="KW-0540">Nuclease</keyword>
<keyword evidence="2" id="KW-0255">Endonuclease</keyword>
<dbReference type="Gene3D" id="3.60.10.10">
    <property type="entry name" value="Endonuclease/exonuclease/phosphatase"/>
    <property type="match status" value="1"/>
</dbReference>
<gene>
    <name evidence="2" type="ORF">ATK78_2174</name>
</gene>
<dbReference type="EMBL" id="SNYC01000004">
    <property type="protein sequence ID" value="TDQ10015.1"/>
    <property type="molecule type" value="Genomic_DNA"/>
</dbReference>
<dbReference type="RefSeq" id="WP_133576056.1">
    <property type="nucleotide sequence ID" value="NZ_SNYC01000004.1"/>
</dbReference>
<reference evidence="2 3" key="1">
    <citation type="submission" date="2019-03" db="EMBL/GenBank/DDBJ databases">
        <title>Genomic Encyclopedia of Archaeal and Bacterial Type Strains, Phase II (KMG-II): from individual species to whole genera.</title>
        <authorList>
            <person name="Goeker M."/>
        </authorList>
    </citation>
    <scope>NUCLEOTIDE SEQUENCE [LARGE SCALE GENOMIC DNA]</scope>
    <source>
        <strain evidence="2 3">DSM 19035</strain>
    </source>
</reference>
<dbReference type="GO" id="GO:0005737">
    <property type="term" value="C:cytoplasm"/>
    <property type="evidence" value="ECO:0007669"/>
    <property type="project" value="TreeGrafter"/>
</dbReference>
<keyword evidence="2" id="KW-0269">Exonuclease</keyword>
<comment type="caution">
    <text evidence="2">The sequence shown here is derived from an EMBL/GenBank/DDBJ whole genome shotgun (WGS) entry which is preliminary data.</text>
</comment>
<feature type="domain" description="Endonuclease/exonuclease/phosphatase" evidence="1">
    <location>
        <begin position="64"/>
        <end position="228"/>
    </location>
</feature>